<dbReference type="OrthoDB" id="9775851at2"/>
<evidence type="ECO:0000259" key="4">
    <source>
        <dbReference type="Pfam" id="PF00135"/>
    </source>
</evidence>
<dbReference type="GO" id="GO:0016787">
    <property type="term" value="F:hydrolase activity"/>
    <property type="evidence" value="ECO:0007669"/>
    <property type="project" value="UniProtKB-KW"/>
</dbReference>
<gene>
    <name evidence="5" type="ordered locus">Acid_3048</name>
</gene>
<dbReference type="KEGG" id="sus:Acid_3048"/>
<dbReference type="PROSITE" id="PS00122">
    <property type="entry name" value="CARBOXYLESTERASE_B_1"/>
    <property type="match status" value="1"/>
</dbReference>
<accession>Q022S3</accession>
<dbReference type="EMBL" id="CP000473">
    <property type="protein sequence ID" value="ABJ84027.1"/>
    <property type="molecule type" value="Genomic_DNA"/>
</dbReference>
<dbReference type="Pfam" id="PF00135">
    <property type="entry name" value="COesterase"/>
    <property type="match status" value="1"/>
</dbReference>
<dbReference type="ESTHER" id="solue-q022s3">
    <property type="family name" value="Carb_B_Bacteria"/>
</dbReference>
<dbReference type="SUPFAM" id="SSF53474">
    <property type="entry name" value="alpha/beta-Hydrolases"/>
    <property type="match status" value="1"/>
</dbReference>
<dbReference type="PROSITE" id="PS00941">
    <property type="entry name" value="CARBOXYLESTERASE_B_2"/>
    <property type="match status" value="1"/>
</dbReference>
<dbReference type="HOGENOM" id="CLU_006586_16_4_0"/>
<protein>
    <recommendedName>
        <fullName evidence="3">Carboxylic ester hydrolase</fullName>
        <ecNumber evidence="3">3.1.1.-</ecNumber>
    </recommendedName>
</protein>
<name>Q022S3_SOLUE</name>
<dbReference type="InterPro" id="IPR050309">
    <property type="entry name" value="Type-B_Carboxylest/Lipase"/>
</dbReference>
<dbReference type="InterPro" id="IPR002018">
    <property type="entry name" value="CarbesteraseB"/>
</dbReference>
<proteinExistence type="inferred from homology"/>
<evidence type="ECO:0000256" key="2">
    <source>
        <dbReference type="ARBA" id="ARBA00022801"/>
    </source>
</evidence>
<dbReference type="STRING" id="234267.Acid_3048"/>
<keyword evidence="2 3" id="KW-0378">Hydrolase</keyword>
<reference evidence="5" key="1">
    <citation type="submission" date="2006-10" db="EMBL/GenBank/DDBJ databases">
        <title>Complete sequence of Solibacter usitatus Ellin6076.</title>
        <authorList>
            <consortium name="US DOE Joint Genome Institute"/>
            <person name="Copeland A."/>
            <person name="Lucas S."/>
            <person name="Lapidus A."/>
            <person name="Barry K."/>
            <person name="Detter J.C."/>
            <person name="Glavina del Rio T."/>
            <person name="Hammon N."/>
            <person name="Israni S."/>
            <person name="Dalin E."/>
            <person name="Tice H."/>
            <person name="Pitluck S."/>
            <person name="Thompson L.S."/>
            <person name="Brettin T."/>
            <person name="Bruce D."/>
            <person name="Han C."/>
            <person name="Tapia R."/>
            <person name="Gilna P."/>
            <person name="Schmutz J."/>
            <person name="Larimer F."/>
            <person name="Land M."/>
            <person name="Hauser L."/>
            <person name="Kyrpides N."/>
            <person name="Mikhailova N."/>
            <person name="Janssen P.H."/>
            <person name="Kuske C.R."/>
            <person name="Richardson P."/>
        </authorList>
    </citation>
    <scope>NUCLEOTIDE SEQUENCE</scope>
    <source>
        <strain evidence="5">Ellin6076</strain>
    </source>
</reference>
<feature type="chain" id="PRO_5005142348" description="Carboxylic ester hydrolase" evidence="3">
    <location>
        <begin position="21"/>
        <end position="543"/>
    </location>
</feature>
<dbReference type="AlphaFoldDB" id="Q022S3"/>
<feature type="signal peptide" evidence="3">
    <location>
        <begin position="1"/>
        <end position="20"/>
    </location>
</feature>
<dbReference type="PANTHER" id="PTHR11559">
    <property type="entry name" value="CARBOXYLESTERASE"/>
    <property type="match status" value="1"/>
</dbReference>
<keyword evidence="3" id="KW-0732">Signal</keyword>
<dbReference type="InterPro" id="IPR019819">
    <property type="entry name" value="Carboxylesterase_B_CS"/>
</dbReference>
<dbReference type="EC" id="3.1.1.-" evidence="3"/>
<dbReference type="InParanoid" id="Q022S3"/>
<dbReference type="Gene3D" id="3.40.50.1820">
    <property type="entry name" value="alpha/beta hydrolase"/>
    <property type="match status" value="1"/>
</dbReference>
<dbReference type="eggNOG" id="COG2272">
    <property type="taxonomic scope" value="Bacteria"/>
</dbReference>
<dbReference type="InterPro" id="IPR029058">
    <property type="entry name" value="AB_hydrolase_fold"/>
</dbReference>
<evidence type="ECO:0000256" key="1">
    <source>
        <dbReference type="ARBA" id="ARBA00005964"/>
    </source>
</evidence>
<evidence type="ECO:0000256" key="3">
    <source>
        <dbReference type="RuleBase" id="RU361235"/>
    </source>
</evidence>
<comment type="similarity">
    <text evidence="1 3">Belongs to the type-B carboxylesterase/lipase family.</text>
</comment>
<dbReference type="InterPro" id="IPR019826">
    <property type="entry name" value="Carboxylesterase_B_AS"/>
</dbReference>
<evidence type="ECO:0000313" key="5">
    <source>
        <dbReference type="EMBL" id="ABJ84027.1"/>
    </source>
</evidence>
<organism evidence="5">
    <name type="scientific">Solibacter usitatus (strain Ellin6076)</name>
    <dbReference type="NCBI Taxonomy" id="234267"/>
    <lineage>
        <taxon>Bacteria</taxon>
        <taxon>Pseudomonadati</taxon>
        <taxon>Acidobacteriota</taxon>
        <taxon>Terriglobia</taxon>
        <taxon>Bryobacterales</taxon>
        <taxon>Solibacteraceae</taxon>
        <taxon>Candidatus Solibacter</taxon>
    </lineage>
</organism>
<sequence precursor="true">MKLSSSIPICAIAAMLAVTAAPGATSAGRVKTANGAVEGTTAKSGIRIFRGIPFAAPPVGELRWKAPQPVKDWEGVRQAVEFSPSCMQRAVYGDMEFRGKGTSEDCLYLNVWTPAKSSADKLPVLVYFFGGGLVAGDGSEYRYDGESMASKGIVSVTVNYRLTVFGFLAHPELTAEAPYHASGNYGFLDQNAALKWVQANIAAFGGDPTRVTIAGQSAGSRSVTVQMISPLSKNLFSGAIMESGSMVQAAKPPSLADGEKHGREFMAAAGAKSLKDLRAIPAAQLLELTVQPAWSRFEAIADGYQVPATDLISYVDAGKQAHVPLLQGWVSEDRPARSLLADNPPTPEGYAAAVHKVFGADADRVLALYPAGNTTEQVLDAAQALATDQGMGYNMWRLGEGHRQSSGKPVYRFFFARPRPKFLGAANQTPGTAGGIITNAAAAPVGPKWRGAVHSAEIEYALGNLATNKHYAWEPADYKLSELMETYFANFIKTGDPNGSGLPKWPAYAQDGDFQIMNLNVESHAVPEARSRYLLLDQVLRKK</sequence>
<feature type="domain" description="Carboxylesterase type B" evidence="4">
    <location>
        <begin position="29"/>
        <end position="524"/>
    </location>
</feature>